<dbReference type="FunFam" id="3.40.50.720:FF:000203">
    <property type="entry name" value="D-3-phosphoglycerate dehydrogenase (SerA)"/>
    <property type="match status" value="1"/>
</dbReference>
<evidence type="ECO:0000313" key="5">
    <source>
        <dbReference type="EMBL" id="MCQ4770549.1"/>
    </source>
</evidence>
<proteinExistence type="inferred from homology"/>
<dbReference type="PANTHER" id="PTHR42789">
    <property type="entry name" value="D-ISOMER SPECIFIC 2-HYDROXYACID DEHYDROGENASE FAMILY PROTEIN (AFU_ORTHOLOGUE AFUA_6G10090)"/>
    <property type="match status" value="1"/>
</dbReference>
<gene>
    <name evidence="5" type="ORF">NE579_08745</name>
</gene>
<dbReference type="GO" id="GO:0016616">
    <property type="term" value="F:oxidoreductase activity, acting on the CH-OH group of donors, NAD or NADP as acceptor"/>
    <property type="evidence" value="ECO:0007669"/>
    <property type="project" value="InterPro"/>
</dbReference>
<dbReference type="SUPFAM" id="SSF52283">
    <property type="entry name" value="Formate/glycerate dehydrogenase catalytic domain-like"/>
    <property type="match status" value="1"/>
</dbReference>
<comment type="caution">
    <text evidence="5">The sequence shown here is derived from an EMBL/GenBank/DDBJ whole genome shotgun (WGS) entry which is preliminary data.</text>
</comment>
<protein>
    <submittedName>
        <fullName evidence="5">Phosphoglycerate dehydrogenase</fullName>
    </submittedName>
</protein>
<evidence type="ECO:0000256" key="2">
    <source>
        <dbReference type="ARBA" id="ARBA00023002"/>
    </source>
</evidence>
<comment type="similarity">
    <text evidence="1">Belongs to the D-isomer specific 2-hydroxyacid dehydrogenase family.</text>
</comment>
<dbReference type="Gene3D" id="3.40.50.720">
    <property type="entry name" value="NAD(P)-binding Rossmann-like Domain"/>
    <property type="match status" value="2"/>
</dbReference>
<dbReference type="InterPro" id="IPR029752">
    <property type="entry name" value="D-isomer_DH_CS1"/>
</dbReference>
<organism evidence="5 6">
    <name type="scientific">Intestinimonas massiliensis</name>
    <name type="common">ex Afouda et al. 2020</name>
    <dbReference type="NCBI Taxonomy" id="1673721"/>
    <lineage>
        <taxon>Bacteria</taxon>
        <taxon>Bacillati</taxon>
        <taxon>Bacillota</taxon>
        <taxon>Clostridia</taxon>
        <taxon>Eubacteriales</taxon>
        <taxon>Intestinimonas</taxon>
    </lineage>
</organism>
<dbReference type="SUPFAM" id="SSF51735">
    <property type="entry name" value="NAD(P)-binding Rossmann-fold domains"/>
    <property type="match status" value="1"/>
</dbReference>
<dbReference type="PROSITE" id="PS00670">
    <property type="entry name" value="D_2_HYDROXYACID_DH_2"/>
    <property type="match status" value="1"/>
</dbReference>
<dbReference type="Pfam" id="PF02826">
    <property type="entry name" value="2-Hacid_dh_C"/>
    <property type="match status" value="1"/>
</dbReference>
<dbReference type="InterPro" id="IPR036291">
    <property type="entry name" value="NAD(P)-bd_dom_sf"/>
</dbReference>
<dbReference type="GO" id="GO:0051287">
    <property type="term" value="F:NAD binding"/>
    <property type="evidence" value="ECO:0007669"/>
    <property type="project" value="InterPro"/>
</dbReference>
<feature type="domain" description="D-isomer specific 2-hydroxyacid dehydrogenase NAD-binding" evidence="4">
    <location>
        <begin position="104"/>
        <end position="276"/>
    </location>
</feature>
<accession>A0AAW5JRN1</accession>
<evidence type="ECO:0000313" key="6">
    <source>
        <dbReference type="Proteomes" id="UP001204562"/>
    </source>
</evidence>
<dbReference type="InterPro" id="IPR050857">
    <property type="entry name" value="D-2-hydroxyacid_DH"/>
</dbReference>
<name>A0AAW5JRN1_9FIRM</name>
<dbReference type="InterPro" id="IPR029753">
    <property type="entry name" value="D-isomer_DH_CS"/>
</dbReference>
<dbReference type="AlphaFoldDB" id="A0AAW5JRN1"/>
<dbReference type="PROSITE" id="PS00065">
    <property type="entry name" value="D_2_HYDROXYACID_DH_1"/>
    <property type="match status" value="1"/>
</dbReference>
<dbReference type="EMBL" id="JANFYS010000016">
    <property type="protein sequence ID" value="MCQ4770549.1"/>
    <property type="molecule type" value="Genomic_DNA"/>
</dbReference>
<keyword evidence="3" id="KW-0520">NAD</keyword>
<dbReference type="InterPro" id="IPR006140">
    <property type="entry name" value="D-isomer_DH_NAD-bd"/>
</dbReference>
<reference evidence="5" key="1">
    <citation type="submission" date="2022-06" db="EMBL/GenBank/DDBJ databases">
        <title>Isolation of gut microbiota from human fecal samples.</title>
        <authorList>
            <person name="Pamer E.G."/>
            <person name="Barat B."/>
            <person name="Waligurski E."/>
            <person name="Medina S."/>
            <person name="Paddock L."/>
            <person name="Mostad J."/>
        </authorList>
    </citation>
    <scope>NUCLEOTIDE SEQUENCE</scope>
    <source>
        <strain evidence="5">DFI.9.91</strain>
    </source>
</reference>
<dbReference type="PANTHER" id="PTHR42789:SF1">
    <property type="entry name" value="D-ISOMER SPECIFIC 2-HYDROXYACID DEHYDROGENASE FAMILY PROTEIN (AFU_ORTHOLOGUE AFUA_6G10090)"/>
    <property type="match status" value="1"/>
</dbReference>
<dbReference type="PROSITE" id="PS00671">
    <property type="entry name" value="D_2_HYDROXYACID_DH_3"/>
    <property type="match status" value="1"/>
</dbReference>
<evidence type="ECO:0000259" key="4">
    <source>
        <dbReference type="Pfam" id="PF02826"/>
    </source>
</evidence>
<keyword evidence="2" id="KW-0560">Oxidoreductase</keyword>
<evidence type="ECO:0000256" key="1">
    <source>
        <dbReference type="ARBA" id="ARBA00005854"/>
    </source>
</evidence>
<evidence type="ECO:0000256" key="3">
    <source>
        <dbReference type="ARBA" id="ARBA00023027"/>
    </source>
</evidence>
<sequence>MKIAIIGSFPHAAKEQIINRFPEAWEVRILHPYEAAEEELRDADVLIPEHIKINAALLEKAPRLKLIQTGAGYDNVNLEDCTRYGVQVCNAAGVNANAVAEHVMAFILCWYKNITYLDSFLKAHRDEGELQYKGAELSEKTIGIIGLGNVGKKVAAYCNAFHMNVLGYSHKPFDIAGVQQKDLDSIYRESDIVSIHIPLNESTRHMIDSHAFDKMKSDAVLINTSRGAVIDQDQLILAIKQGSIGGACLDVYEDEPLSMDNPLRDLNHVILTPHTAGLPDGVKYHKKRYDFFISNIKKVMNGELPECRLNQI</sequence>
<dbReference type="Proteomes" id="UP001204562">
    <property type="component" value="Unassembled WGS sequence"/>
</dbReference>
<dbReference type="RefSeq" id="WP_256303976.1">
    <property type="nucleotide sequence ID" value="NZ_JANFYS010000016.1"/>
</dbReference>